<dbReference type="Proteomes" id="UP000076925">
    <property type="component" value="Unassembled WGS sequence"/>
</dbReference>
<reference evidence="2 3" key="1">
    <citation type="journal article" date="2013" name="Genome Biol. Evol.">
        <title>Genomes of Stigonematalean cyanobacteria (subsection V) and the evolution of oxygenic photosynthesis from prokaryotes to plastids.</title>
        <authorList>
            <person name="Dagan T."/>
            <person name="Roettger M."/>
            <person name="Stucken K."/>
            <person name="Landan G."/>
            <person name="Koch R."/>
            <person name="Major P."/>
            <person name="Gould S.B."/>
            <person name="Goremykin V.V."/>
            <person name="Rippka R."/>
            <person name="Tandeau de Marsac N."/>
            <person name="Gugger M."/>
            <person name="Lockhart P.J."/>
            <person name="Allen J.F."/>
            <person name="Brune I."/>
            <person name="Maus I."/>
            <person name="Puhler A."/>
            <person name="Martin W.F."/>
        </authorList>
    </citation>
    <scope>NUCLEOTIDE SEQUENCE [LARGE SCALE GENOMIC DNA]</scope>
    <source>
        <strain evidence="2 3">PCC 7110</strain>
    </source>
</reference>
<comment type="similarity">
    <text evidence="1">Belongs to the CutA family.</text>
</comment>
<dbReference type="GO" id="GO:0010038">
    <property type="term" value="P:response to metal ion"/>
    <property type="evidence" value="ECO:0007669"/>
    <property type="project" value="InterPro"/>
</dbReference>
<dbReference type="OrthoDB" id="37622at2"/>
<dbReference type="STRING" id="128403.WA1_33200"/>
<dbReference type="Gene3D" id="3.30.70.120">
    <property type="match status" value="1"/>
</dbReference>
<dbReference type="InterPro" id="IPR004323">
    <property type="entry name" value="Ion_tolerance_CutA"/>
</dbReference>
<dbReference type="PANTHER" id="PTHR23419">
    <property type="entry name" value="DIVALENT CATION TOLERANCE CUTA-RELATED"/>
    <property type="match status" value="1"/>
</dbReference>
<dbReference type="InterPro" id="IPR011322">
    <property type="entry name" value="N-reg_PII-like_a/b"/>
</dbReference>
<dbReference type="RefSeq" id="WP_017749795.1">
    <property type="nucleotide sequence ID" value="NZ_KQ976354.1"/>
</dbReference>
<dbReference type="AlphaFoldDB" id="A0A139X2M2"/>
<accession>A0A139X2M2</accession>
<dbReference type="Pfam" id="PF03091">
    <property type="entry name" value="CutA1"/>
    <property type="match status" value="1"/>
</dbReference>
<organism evidence="2 3">
    <name type="scientific">Scytonema hofmannii PCC 7110</name>
    <dbReference type="NCBI Taxonomy" id="128403"/>
    <lineage>
        <taxon>Bacteria</taxon>
        <taxon>Bacillati</taxon>
        <taxon>Cyanobacteriota</taxon>
        <taxon>Cyanophyceae</taxon>
        <taxon>Nostocales</taxon>
        <taxon>Scytonemataceae</taxon>
        <taxon>Scytonema</taxon>
    </lineage>
</organism>
<sequence length="110" mass="12915">MKLYYVTLNNSDEARQIGRTLLEQKLAVCVNWFPITCAYVWKGEITEEPEVVLIVKTRSGYRSDIERVIHQHISYTNFIAEISPTEINQNFLEWLNAEVPLRPLQRSFVE</sequence>
<dbReference type="InterPro" id="IPR015867">
    <property type="entry name" value="N-reg_PII/ATP_PRibTrfase_C"/>
</dbReference>
<dbReference type="SUPFAM" id="SSF54913">
    <property type="entry name" value="GlnB-like"/>
    <property type="match status" value="1"/>
</dbReference>
<dbReference type="PANTHER" id="PTHR23419:SF8">
    <property type="entry name" value="FI09726P"/>
    <property type="match status" value="1"/>
</dbReference>
<keyword evidence="3" id="KW-1185">Reference proteome</keyword>
<dbReference type="EMBL" id="ANNX02000036">
    <property type="protein sequence ID" value="KYC38872.1"/>
    <property type="molecule type" value="Genomic_DNA"/>
</dbReference>
<dbReference type="GO" id="GO:0005507">
    <property type="term" value="F:copper ion binding"/>
    <property type="evidence" value="ECO:0007669"/>
    <property type="project" value="TreeGrafter"/>
</dbReference>
<evidence type="ECO:0000313" key="3">
    <source>
        <dbReference type="Proteomes" id="UP000076925"/>
    </source>
</evidence>
<evidence type="ECO:0000313" key="2">
    <source>
        <dbReference type="EMBL" id="KYC38872.1"/>
    </source>
</evidence>
<evidence type="ECO:0000256" key="1">
    <source>
        <dbReference type="ARBA" id="ARBA00010169"/>
    </source>
</evidence>
<proteinExistence type="inferred from homology"/>
<comment type="caution">
    <text evidence="2">The sequence shown here is derived from an EMBL/GenBank/DDBJ whole genome shotgun (WGS) entry which is preliminary data.</text>
</comment>
<protein>
    <submittedName>
        <fullName evidence="2">Cytochrome C biogenesis protein CcdA</fullName>
    </submittedName>
</protein>
<name>A0A139X2M2_9CYAN</name>
<gene>
    <name evidence="2" type="ORF">WA1_33200</name>
</gene>